<feature type="domain" description="RRM" evidence="2">
    <location>
        <begin position="18"/>
        <end position="103"/>
    </location>
</feature>
<sequence>MDAGGDSTKGERLLTDLTTLFIGQMPYDTKVEHIVPWLKTILKREGCAGDVHAVRLAGGGTSNRKFRGFAFVDFKSRKAAKKCRKFHNTLFRGRKVSIEPCSRKNYSYPKSTKGEDDVEGDVKRQLKRLVDSDSVDAMVKEACFASEGTLREHDLDEKLRSFLSLLPRKVGVAALKAIQKQTSKAPRTSRARYFMGIVKKVSKQHWDKSEAKRKRVTPREQP</sequence>
<protein>
    <submittedName>
        <fullName evidence="3">Predicted protein</fullName>
    </submittedName>
</protein>
<accession>C1ML33</accession>
<dbReference type="KEGG" id="mpp:MICPUCDRAFT_55560"/>
<dbReference type="InterPro" id="IPR012677">
    <property type="entry name" value="Nucleotide-bd_a/b_plait_sf"/>
</dbReference>
<evidence type="ECO:0000256" key="1">
    <source>
        <dbReference type="PROSITE-ProRule" id="PRU00176"/>
    </source>
</evidence>
<dbReference type="Gene3D" id="3.30.70.330">
    <property type="match status" value="1"/>
</dbReference>
<dbReference type="GeneID" id="9681391"/>
<keyword evidence="4" id="KW-1185">Reference proteome</keyword>
<keyword evidence="1" id="KW-0694">RNA-binding</keyword>
<dbReference type="SUPFAM" id="SSF54928">
    <property type="entry name" value="RNA-binding domain, RBD"/>
    <property type="match status" value="1"/>
</dbReference>
<dbReference type="SMART" id="SM00360">
    <property type="entry name" value="RRM"/>
    <property type="match status" value="1"/>
</dbReference>
<proteinExistence type="predicted"/>
<evidence type="ECO:0000259" key="2">
    <source>
        <dbReference type="PROSITE" id="PS50102"/>
    </source>
</evidence>
<name>C1ML33_MICPC</name>
<dbReference type="RefSeq" id="XP_003056103.1">
    <property type="nucleotide sequence ID" value="XM_003056057.1"/>
</dbReference>
<dbReference type="OMA" id="MPWLKAN"/>
<dbReference type="GO" id="GO:0003723">
    <property type="term" value="F:RNA binding"/>
    <property type="evidence" value="ECO:0007669"/>
    <property type="project" value="UniProtKB-UniRule"/>
</dbReference>
<dbReference type="Proteomes" id="UP000001876">
    <property type="component" value="Unassembled WGS sequence"/>
</dbReference>
<dbReference type="STRING" id="564608.C1ML33"/>
<evidence type="ECO:0000313" key="3">
    <source>
        <dbReference type="EMBL" id="EEH59479.1"/>
    </source>
</evidence>
<reference evidence="3 4" key="1">
    <citation type="journal article" date="2009" name="Science">
        <title>Green evolution and dynamic adaptations revealed by genomes of the marine picoeukaryotes Micromonas.</title>
        <authorList>
            <person name="Worden A.Z."/>
            <person name="Lee J.H."/>
            <person name="Mock T."/>
            <person name="Rouze P."/>
            <person name="Simmons M.P."/>
            <person name="Aerts A.L."/>
            <person name="Allen A.E."/>
            <person name="Cuvelier M.L."/>
            <person name="Derelle E."/>
            <person name="Everett M.V."/>
            <person name="Foulon E."/>
            <person name="Grimwood J."/>
            <person name="Gundlach H."/>
            <person name="Henrissat B."/>
            <person name="Napoli C."/>
            <person name="McDonald S.M."/>
            <person name="Parker M.S."/>
            <person name="Rombauts S."/>
            <person name="Salamov A."/>
            <person name="Von Dassow P."/>
            <person name="Badger J.H."/>
            <person name="Coutinho P.M."/>
            <person name="Demir E."/>
            <person name="Dubchak I."/>
            <person name="Gentemann C."/>
            <person name="Eikrem W."/>
            <person name="Gready J.E."/>
            <person name="John U."/>
            <person name="Lanier W."/>
            <person name="Lindquist E.A."/>
            <person name="Lucas S."/>
            <person name="Mayer K.F."/>
            <person name="Moreau H."/>
            <person name="Not F."/>
            <person name="Otillar R."/>
            <person name="Panaud O."/>
            <person name="Pangilinan J."/>
            <person name="Paulsen I."/>
            <person name="Piegu B."/>
            <person name="Poliakov A."/>
            <person name="Robbens S."/>
            <person name="Schmutz J."/>
            <person name="Toulza E."/>
            <person name="Wyss T."/>
            <person name="Zelensky A."/>
            <person name="Zhou K."/>
            <person name="Armbrust E.V."/>
            <person name="Bhattacharya D."/>
            <person name="Goodenough U.W."/>
            <person name="Van de Peer Y."/>
            <person name="Grigoriev I.V."/>
        </authorList>
    </citation>
    <scope>NUCLEOTIDE SEQUENCE [LARGE SCALE GENOMIC DNA]</scope>
    <source>
        <strain evidence="3 4">CCMP1545</strain>
    </source>
</reference>
<dbReference type="Pfam" id="PF00076">
    <property type="entry name" value="RRM_1"/>
    <property type="match status" value="1"/>
</dbReference>
<evidence type="ECO:0000313" key="4">
    <source>
        <dbReference type="Proteomes" id="UP000001876"/>
    </source>
</evidence>
<dbReference type="InterPro" id="IPR035979">
    <property type="entry name" value="RBD_domain_sf"/>
</dbReference>
<dbReference type="PROSITE" id="PS50102">
    <property type="entry name" value="RRM"/>
    <property type="match status" value="1"/>
</dbReference>
<dbReference type="AlphaFoldDB" id="C1ML33"/>
<dbReference type="InterPro" id="IPR000504">
    <property type="entry name" value="RRM_dom"/>
</dbReference>
<gene>
    <name evidence="3" type="ORF">MICPUCDRAFT_55560</name>
</gene>
<dbReference type="EMBL" id="GG663736">
    <property type="protein sequence ID" value="EEH59479.1"/>
    <property type="molecule type" value="Genomic_DNA"/>
</dbReference>
<dbReference type="OrthoDB" id="1895276at2759"/>
<organism evidence="4">
    <name type="scientific">Micromonas pusilla (strain CCMP1545)</name>
    <name type="common">Picoplanktonic green alga</name>
    <dbReference type="NCBI Taxonomy" id="564608"/>
    <lineage>
        <taxon>Eukaryota</taxon>
        <taxon>Viridiplantae</taxon>
        <taxon>Chlorophyta</taxon>
        <taxon>Mamiellophyceae</taxon>
        <taxon>Mamiellales</taxon>
        <taxon>Mamiellaceae</taxon>
        <taxon>Micromonas</taxon>
    </lineage>
</organism>